<keyword evidence="3" id="KW-1185">Reference proteome</keyword>
<proteinExistence type="predicted"/>
<evidence type="ECO:0000313" key="2">
    <source>
        <dbReference type="EMBL" id="GIY44482.1"/>
    </source>
</evidence>
<dbReference type="Proteomes" id="UP001054945">
    <property type="component" value="Unassembled WGS sequence"/>
</dbReference>
<sequence length="86" mass="9415">MPCILFRVVRRVRQPAPATDLSASTPSASSQTSPGRRSSSSTRDSSSSLQHPMSRIFLRCSKKRAPDEIVHNLPTIPVKGIKSAKR</sequence>
<comment type="caution">
    <text evidence="2">The sequence shown here is derived from an EMBL/GenBank/DDBJ whole genome shotgun (WGS) entry which is preliminary data.</text>
</comment>
<dbReference type="EMBL" id="BPLR01011148">
    <property type="protein sequence ID" value="GIY44482.1"/>
    <property type="molecule type" value="Genomic_DNA"/>
</dbReference>
<gene>
    <name evidence="2" type="ORF">CEXT_68961</name>
</gene>
<organism evidence="2 3">
    <name type="scientific">Caerostris extrusa</name>
    <name type="common">Bark spider</name>
    <name type="synonym">Caerostris bankana</name>
    <dbReference type="NCBI Taxonomy" id="172846"/>
    <lineage>
        <taxon>Eukaryota</taxon>
        <taxon>Metazoa</taxon>
        <taxon>Ecdysozoa</taxon>
        <taxon>Arthropoda</taxon>
        <taxon>Chelicerata</taxon>
        <taxon>Arachnida</taxon>
        <taxon>Araneae</taxon>
        <taxon>Araneomorphae</taxon>
        <taxon>Entelegynae</taxon>
        <taxon>Araneoidea</taxon>
        <taxon>Araneidae</taxon>
        <taxon>Caerostris</taxon>
    </lineage>
</organism>
<feature type="region of interest" description="Disordered" evidence="1">
    <location>
        <begin position="15"/>
        <end position="55"/>
    </location>
</feature>
<feature type="compositionally biased region" description="Low complexity" evidence="1">
    <location>
        <begin position="15"/>
        <end position="48"/>
    </location>
</feature>
<protein>
    <submittedName>
        <fullName evidence="2">Uncharacterized protein</fullName>
    </submittedName>
</protein>
<evidence type="ECO:0000313" key="3">
    <source>
        <dbReference type="Proteomes" id="UP001054945"/>
    </source>
</evidence>
<accession>A0AAV4TGF1</accession>
<evidence type="ECO:0000256" key="1">
    <source>
        <dbReference type="SAM" id="MobiDB-lite"/>
    </source>
</evidence>
<name>A0AAV4TGF1_CAEEX</name>
<reference evidence="2 3" key="1">
    <citation type="submission" date="2021-06" db="EMBL/GenBank/DDBJ databases">
        <title>Caerostris extrusa draft genome.</title>
        <authorList>
            <person name="Kono N."/>
            <person name="Arakawa K."/>
        </authorList>
    </citation>
    <scope>NUCLEOTIDE SEQUENCE [LARGE SCALE GENOMIC DNA]</scope>
</reference>
<dbReference type="AlphaFoldDB" id="A0AAV4TGF1"/>